<dbReference type="InterPro" id="IPR010982">
    <property type="entry name" value="Lambda_DNA-bd_dom_sf"/>
</dbReference>
<keyword evidence="4" id="KW-1185">Reference proteome</keyword>
<dbReference type="PROSITE" id="PS50943">
    <property type="entry name" value="HTH_CROC1"/>
    <property type="match status" value="1"/>
</dbReference>
<evidence type="ECO:0000256" key="1">
    <source>
        <dbReference type="ARBA" id="ARBA00023125"/>
    </source>
</evidence>
<reference evidence="4" key="1">
    <citation type="journal article" date="2019" name="Int. J. Syst. Evol. Microbiol.">
        <title>The Global Catalogue of Microorganisms (GCM) 10K type strain sequencing project: providing services to taxonomists for standard genome sequencing and annotation.</title>
        <authorList>
            <consortium name="The Broad Institute Genomics Platform"/>
            <consortium name="The Broad Institute Genome Sequencing Center for Infectious Disease"/>
            <person name="Wu L."/>
            <person name="Ma J."/>
        </authorList>
    </citation>
    <scope>NUCLEOTIDE SEQUENCE [LARGE SCALE GENOMIC DNA]</scope>
    <source>
        <strain evidence="4">CCM 8906</strain>
    </source>
</reference>
<sequence>MIVDTLCIGIEAKKMIRKCLKSSRVEACLTQEELANELGIAEITVRKIENGATNPSAKLAVKYANFFEKDLATLFPDIFLLNFDTNSIKKPEEVS</sequence>
<dbReference type="InterPro" id="IPR001387">
    <property type="entry name" value="Cro/C1-type_HTH"/>
</dbReference>
<dbReference type="SUPFAM" id="SSF47413">
    <property type="entry name" value="lambda repressor-like DNA-binding domains"/>
    <property type="match status" value="1"/>
</dbReference>
<dbReference type="Gene3D" id="1.10.260.40">
    <property type="entry name" value="lambda repressor-like DNA-binding domains"/>
    <property type="match status" value="1"/>
</dbReference>
<accession>A0ABW4GZU4</accession>
<name>A0ABW4GZU4_9LACO</name>
<dbReference type="PANTHER" id="PTHR46558">
    <property type="entry name" value="TRACRIPTIONAL REGULATORY PROTEIN-RELATED-RELATED"/>
    <property type="match status" value="1"/>
</dbReference>
<dbReference type="CDD" id="cd00093">
    <property type="entry name" value="HTH_XRE"/>
    <property type="match status" value="1"/>
</dbReference>
<evidence type="ECO:0000313" key="4">
    <source>
        <dbReference type="Proteomes" id="UP001597195"/>
    </source>
</evidence>
<comment type="caution">
    <text evidence="3">The sequence shown here is derived from an EMBL/GenBank/DDBJ whole genome shotgun (WGS) entry which is preliminary data.</text>
</comment>
<protein>
    <submittedName>
        <fullName evidence="3">Helix-turn-helix transcriptional regulator</fullName>
    </submittedName>
</protein>
<organism evidence="3 4">
    <name type="scientific">Levilactobacillus fuyuanensis</name>
    <dbReference type="NCBI Taxonomy" id="2486022"/>
    <lineage>
        <taxon>Bacteria</taxon>
        <taxon>Bacillati</taxon>
        <taxon>Bacillota</taxon>
        <taxon>Bacilli</taxon>
        <taxon>Lactobacillales</taxon>
        <taxon>Lactobacillaceae</taxon>
        <taxon>Levilactobacillus</taxon>
    </lineage>
</organism>
<evidence type="ECO:0000313" key="3">
    <source>
        <dbReference type="EMBL" id="MFD1548147.1"/>
    </source>
</evidence>
<dbReference type="Proteomes" id="UP001597195">
    <property type="component" value="Unassembled WGS sequence"/>
</dbReference>
<evidence type="ECO:0000259" key="2">
    <source>
        <dbReference type="PROSITE" id="PS50943"/>
    </source>
</evidence>
<keyword evidence="1" id="KW-0238">DNA-binding</keyword>
<feature type="domain" description="HTH cro/C1-type" evidence="2">
    <location>
        <begin position="20"/>
        <end position="74"/>
    </location>
</feature>
<dbReference type="RefSeq" id="WP_225421377.1">
    <property type="nucleotide sequence ID" value="NZ_RHNZ01000020.1"/>
</dbReference>
<dbReference type="Pfam" id="PF01381">
    <property type="entry name" value="HTH_3"/>
    <property type="match status" value="1"/>
</dbReference>
<dbReference type="EMBL" id="JBHTOM010000001">
    <property type="protein sequence ID" value="MFD1548147.1"/>
    <property type="molecule type" value="Genomic_DNA"/>
</dbReference>
<proteinExistence type="predicted"/>
<gene>
    <name evidence="3" type="ORF">ACFQ5T_00370</name>
</gene>
<dbReference type="SMART" id="SM00530">
    <property type="entry name" value="HTH_XRE"/>
    <property type="match status" value="1"/>
</dbReference>
<dbReference type="PANTHER" id="PTHR46558:SF4">
    <property type="entry name" value="DNA-BIDING PHAGE PROTEIN"/>
    <property type="match status" value="1"/>
</dbReference>